<dbReference type="SMART" id="SM00355">
    <property type="entry name" value="ZnF_C2H2"/>
    <property type="match status" value="2"/>
</dbReference>
<evidence type="ECO:0000256" key="6">
    <source>
        <dbReference type="ARBA" id="ARBA00023242"/>
    </source>
</evidence>
<dbReference type="PANTHER" id="PTHR40626:SF13">
    <property type="entry name" value="RESPIRATION FACTOR 2-RELATED"/>
    <property type="match status" value="1"/>
</dbReference>
<feature type="compositionally biased region" description="Basic residues" evidence="8">
    <location>
        <begin position="92"/>
        <end position="102"/>
    </location>
</feature>
<keyword evidence="2" id="KW-0479">Metal-binding</keyword>
<dbReference type="GO" id="GO:0006351">
    <property type="term" value="P:DNA-templated transcription"/>
    <property type="evidence" value="ECO:0007669"/>
    <property type="project" value="InterPro"/>
</dbReference>
<feature type="region of interest" description="Disordered" evidence="8">
    <location>
        <begin position="193"/>
        <end position="241"/>
    </location>
</feature>
<name>A0A0D2A676_9EURO</name>
<evidence type="ECO:0000256" key="8">
    <source>
        <dbReference type="SAM" id="MobiDB-lite"/>
    </source>
</evidence>
<evidence type="ECO:0000256" key="5">
    <source>
        <dbReference type="ARBA" id="ARBA00022833"/>
    </source>
</evidence>
<feature type="domain" description="C2H2-type" evidence="9">
    <location>
        <begin position="56"/>
        <end position="84"/>
    </location>
</feature>
<dbReference type="PROSITE" id="PS50157">
    <property type="entry name" value="ZINC_FINGER_C2H2_2"/>
    <property type="match status" value="2"/>
</dbReference>
<dbReference type="FunFam" id="3.30.160.60:FF:002343">
    <property type="entry name" value="Zinc finger protein 33A"/>
    <property type="match status" value="1"/>
</dbReference>
<evidence type="ECO:0000313" key="10">
    <source>
        <dbReference type="EMBL" id="KIW35866.1"/>
    </source>
</evidence>
<dbReference type="InterPro" id="IPR036236">
    <property type="entry name" value="Znf_C2H2_sf"/>
</dbReference>
<comment type="subcellular location">
    <subcellularLocation>
        <location evidence="1">Nucleus</location>
    </subcellularLocation>
</comment>
<feature type="compositionally biased region" description="Polar residues" evidence="8">
    <location>
        <begin position="200"/>
        <end position="219"/>
    </location>
</feature>
<dbReference type="STRING" id="215243.A0A0D2A676"/>
<dbReference type="Proteomes" id="UP000053342">
    <property type="component" value="Unassembled WGS sequence"/>
</dbReference>
<dbReference type="VEuPathDB" id="FungiDB:PV06_11808"/>
<sequence length="863" mass="96639">MPFTFVHETSRSAAEGSLPEVPSRGRSHVCEVCDKHFKRSEHLLRHVRAHRQEKPFRCRYCPKGFARKDLLTRHEKTLHAAEYKEPENHSQRGQRKNSKRHYSNSSGSLIKPPPSGDKETTHNIGDSQTIEISVRGDLVAGSFHGLSPTGDAVSATRGPLNNFNPQTAVSPFYSGFDIDITPQQQTSLLDTSLPVLGSIPPSNNHGTTVDQTQAEEQSMPSPPRSSKDTDDQLQSFPMPPDLENPGFFTMLDDSLFAQVLFPLELMDFEISPQSFEHDGAVSSTNLDAPLSTGENMQQDRISTDFSSALDQNTGQAIPPPTSGRKGRKAKRAAIDDAIKAILLDDLRNNYRVADEQLRKLPSARVLDNFLWKFFQCFQRHLPIFHVPTFSPATTAGPLLLALCSIGALYSLNRKHGSLLRLIASAAISSVRPGKYRGQQAPLEPIWQTQCNLLITFGAIFGGSLGDATDGLSELGLAIRPYALRRGMLSTQSLAENVSTWEDWINYESAKRLLCGIYIASSLNSATYDISPGFSGSRDLNFEIPIEESIWEAETREEWQQLMNIQQLEKPATINAVLNQIVFGKETRYSTQTFANIGAFAATVVLHGVNVHMYYLAQSMSSLMVVNVEPNLGSAMRLSHHTQTEVALSRCREFLKAWQLAHDDSQQNRHEESLIFNCQSLLRLSYVRVFSGIQQFNRTTLLYEDTAAILMAANSYVTAPQSRNAFLTKAVEQVMFCFTVPIRAGHMTTRKTAAFTWSIEHAVASWECNLFLSKWVHTVEIQERDVPLSQEEKALLETLKEALQDADSPYDDQISLAAQVTRTWALFMDDVWVWEITLRMGSVLRQVADVYDQSWQQHRICNPP</sequence>
<dbReference type="InterPro" id="IPR007219">
    <property type="entry name" value="XnlR_reg_dom"/>
</dbReference>
<dbReference type="InterPro" id="IPR013087">
    <property type="entry name" value="Znf_C2H2_type"/>
</dbReference>
<dbReference type="Pfam" id="PF00096">
    <property type="entry name" value="zf-C2H2"/>
    <property type="match status" value="2"/>
</dbReference>
<dbReference type="Gene3D" id="3.30.160.60">
    <property type="entry name" value="Classic Zinc Finger"/>
    <property type="match status" value="2"/>
</dbReference>
<dbReference type="EMBL" id="KN847397">
    <property type="protein sequence ID" value="KIW35866.1"/>
    <property type="molecule type" value="Genomic_DNA"/>
</dbReference>
<dbReference type="GO" id="GO:0000785">
    <property type="term" value="C:chromatin"/>
    <property type="evidence" value="ECO:0007669"/>
    <property type="project" value="TreeGrafter"/>
</dbReference>
<dbReference type="AlphaFoldDB" id="A0A0D2A676"/>
<protein>
    <recommendedName>
        <fullName evidence="9">C2H2-type domain-containing protein</fullName>
    </recommendedName>
</protein>
<keyword evidence="6" id="KW-0539">Nucleus</keyword>
<evidence type="ECO:0000256" key="7">
    <source>
        <dbReference type="PROSITE-ProRule" id="PRU00042"/>
    </source>
</evidence>
<dbReference type="GO" id="GO:0000981">
    <property type="term" value="F:DNA-binding transcription factor activity, RNA polymerase II-specific"/>
    <property type="evidence" value="ECO:0007669"/>
    <property type="project" value="InterPro"/>
</dbReference>
<keyword evidence="3" id="KW-0677">Repeat</keyword>
<evidence type="ECO:0000256" key="4">
    <source>
        <dbReference type="ARBA" id="ARBA00022771"/>
    </source>
</evidence>
<evidence type="ECO:0000256" key="2">
    <source>
        <dbReference type="ARBA" id="ARBA00022723"/>
    </source>
</evidence>
<dbReference type="RefSeq" id="XP_016256082.1">
    <property type="nucleotide sequence ID" value="XM_016413539.1"/>
</dbReference>
<keyword evidence="11" id="KW-1185">Reference proteome</keyword>
<evidence type="ECO:0000313" key="11">
    <source>
        <dbReference type="Proteomes" id="UP000053342"/>
    </source>
</evidence>
<reference evidence="10 11" key="1">
    <citation type="submission" date="2015-01" db="EMBL/GenBank/DDBJ databases">
        <title>The Genome Sequence of Exophiala oligosperma CBS72588.</title>
        <authorList>
            <consortium name="The Broad Institute Genomics Platform"/>
            <person name="Cuomo C."/>
            <person name="de Hoog S."/>
            <person name="Gorbushina A."/>
            <person name="Stielow B."/>
            <person name="Teixiera M."/>
            <person name="Abouelleil A."/>
            <person name="Chapman S.B."/>
            <person name="Priest M."/>
            <person name="Young S.K."/>
            <person name="Wortman J."/>
            <person name="Nusbaum C."/>
            <person name="Birren B."/>
        </authorList>
    </citation>
    <scope>NUCLEOTIDE SEQUENCE [LARGE SCALE GENOMIC DNA]</scope>
    <source>
        <strain evidence="10 11">CBS 72588</strain>
    </source>
</reference>
<gene>
    <name evidence="10" type="ORF">PV06_11808</name>
</gene>
<accession>A0A0D2A676</accession>
<evidence type="ECO:0000256" key="3">
    <source>
        <dbReference type="ARBA" id="ARBA00022737"/>
    </source>
</evidence>
<dbReference type="GO" id="GO:0008270">
    <property type="term" value="F:zinc ion binding"/>
    <property type="evidence" value="ECO:0007669"/>
    <property type="project" value="UniProtKB-KW"/>
</dbReference>
<organism evidence="10 11">
    <name type="scientific">Exophiala oligosperma</name>
    <dbReference type="NCBI Taxonomy" id="215243"/>
    <lineage>
        <taxon>Eukaryota</taxon>
        <taxon>Fungi</taxon>
        <taxon>Dikarya</taxon>
        <taxon>Ascomycota</taxon>
        <taxon>Pezizomycotina</taxon>
        <taxon>Eurotiomycetes</taxon>
        <taxon>Chaetothyriomycetidae</taxon>
        <taxon>Chaetothyriales</taxon>
        <taxon>Herpotrichiellaceae</taxon>
        <taxon>Exophiala</taxon>
    </lineage>
</organism>
<dbReference type="PANTHER" id="PTHR40626">
    <property type="entry name" value="MIP31509P"/>
    <property type="match status" value="1"/>
</dbReference>
<keyword evidence="4 7" id="KW-0863">Zinc-finger</keyword>
<dbReference type="HOGENOM" id="CLU_007423_0_0_1"/>
<dbReference type="GO" id="GO:0000978">
    <property type="term" value="F:RNA polymerase II cis-regulatory region sequence-specific DNA binding"/>
    <property type="evidence" value="ECO:0007669"/>
    <property type="project" value="InterPro"/>
</dbReference>
<dbReference type="Pfam" id="PF04082">
    <property type="entry name" value="Fungal_trans"/>
    <property type="match status" value="1"/>
</dbReference>
<dbReference type="GeneID" id="27363882"/>
<feature type="compositionally biased region" description="Basic and acidic residues" evidence="8">
    <location>
        <begin position="78"/>
        <end position="90"/>
    </location>
</feature>
<dbReference type="CDD" id="cd12148">
    <property type="entry name" value="fungal_TF_MHR"/>
    <property type="match status" value="1"/>
</dbReference>
<feature type="region of interest" description="Disordered" evidence="8">
    <location>
        <begin position="310"/>
        <end position="329"/>
    </location>
</feature>
<dbReference type="GO" id="GO:0005634">
    <property type="term" value="C:nucleus"/>
    <property type="evidence" value="ECO:0007669"/>
    <property type="project" value="UniProtKB-SubCell"/>
</dbReference>
<evidence type="ECO:0000256" key="1">
    <source>
        <dbReference type="ARBA" id="ARBA00004123"/>
    </source>
</evidence>
<feature type="region of interest" description="Disordered" evidence="8">
    <location>
        <begin position="78"/>
        <end position="125"/>
    </location>
</feature>
<feature type="domain" description="C2H2-type" evidence="9">
    <location>
        <begin position="28"/>
        <end position="55"/>
    </location>
</feature>
<proteinExistence type="predicted"/>
<dbReference type="SUPFAM" id="SSF57667">
    <property type="entry name" value="beta-beta-alpha zinc fingers"/>
    <property type="match status" value="1"/>
</dbReference>
<evidence type="ECO:0000259" key="9">
    <source>
        <dbReference type="PROSITE" id="PS50157"/>
    </source>
</evidence>
<feature type="region of interest" description="Disordered" evidence="8">
    <location>
        <begin position="1"/>
        <end position="25"/>
    </location>
</feature>
<dbReference type="OrthoDB" id="654211at2759"/>
<dbReference type="PROSITE" id="PS00028">
    <property type="entry name" value="ZINC_FINGER_C2H2_1"/>
    <property type="match status" value="2"/>
</dbReference>
<dbReference type="InterPro" id="IPR051059">
    <property type="entry name" value="VerF-like"/>
</dbReference>
<keyword evidence="5" id="KW-0862">Zinc</keyword>